<dbReference type="AlphaFoldDB" id="A0A9P3FZR8"/>
<evidence type="ECO:0000313" key="3">
    <source>
        <dbReference type="EMBL" id="GJE85289.1"/>
    </source>
</evidence>
<dbReference type="Pfam" id="PF20151">
    <property type="entry name" value="DUF6533"/>
    <property type="match status" value="1"/>
</dbReference>
<name>A0A9P3FZR8_9APHY</name>
<feature type="transmembrane region" description="Helical" evidence="1">
    <location>
        <begin position="50"/>
        <end position="73"/>
    </location>
</feature>
<evidence type="ECO:0000256" key="1">
    <source>
        <dbReference type="SAM" id="Phobius"/>
    </source>
</evidence>
<reference evidence="3 4" key="1">
    <citation type="submission" date="2021-08" db="EMBL/GenBank/DDBJ databases">
        <title>Draft Genome Sequence of Phanerochaete sordida strain YK-624.</title>
        <authorList>
            <person name="Mori T."/>
            <person name="Dohra H."/>
            <person name="Suzuki T."/>
            <person name="Kawagishi H."/>
            <person name="Hirai H."/>
        </authorList>
    </citation>
    <scope>NUCLEOTIDE SEQUENCE [LARGE SCALE GENOMIC DNA]</scope>
    <source>
        <strain evidence="3 4">YK-624</strain>
    </source>
</reference>
<proteinExistence type="predicted"/>
<feature type="transmembrane region" description="Helical" evidence="1">
    <location>
        <begin position="85"/>
        <end position="104"/>
    </location>
</feature>
<feature type="transmembrane region" description="Helical" evidence="1">
    <location>
        <begin position="116"/>
        <end position="135"/>
    </location>
</feature>
<dbReference type="EMBL" id="BPQB01000002">
    <property type="protein sequence ID" value="GJE85289.1"/>
    <property type="molecule type" value="Genomic_DNA"/>
</dbReference>
<evidence type="ECO:0000313" key="4">
    <source>
        <dbReference type="Proteomes" id="UP000703269"/>
    </source>
</evidence>
<keyword evidence="1" id="KW-0812">Transmembrane</keyword>
<keyword evidence="1" id="KW-0472">Membrane</keyword>
<dbReference type="InterPro" id="IPR045340">
    <property type="entry name" value="DUF6533"/>
</dbReference>
<dbReference type="OrthoDB" id="2803882at2759"/>
<keyword evidence="1" id="KW-1133">Transmembrane helix</keyword>
<accession>A0A9P3FZR8</accession>
<feature type="domain" description="DUF6533" evidence="2">
    <location>
        <begin position="21"/>
        <end position="66"/>
    </location>
</feature>
<organism evidence="3 4">
    <name type="scientific">Phanerochaete sordida</name>
    <dbReference type="NCBI Taxonomy" id="48140"/>
    <lineage>
        <taxon>Eukaryota</taxon>
        <taxon>Fungi</taxon>
        <taxon>Dikarya</taxon>
        <taxon>Basidiomycota</taxon>
        <taxon>Agaricomycotina</taxon>
        <taxon>Agaricomycetes</taxon>
        <taxon>Polyporales</taxon>
        <taxon>Phanerochaetaceae</taxon>
        <taxon>Phanerochaete</taxon>
    </lineage>
</organism>
<comment type="caution">
    <text evidence="3">The sequence shown here is derived from an EMBL/GenBank/DDBJ whole genome shotgun (WGS) entry which is preliminary data.</text>
</comment>
<dbReference type="Proteomes" id="UP000703269">
    <property type="component" value="Unassembled WGS sequence"/>
</dbReference>
<evidence type="ECO:0000259" key="2">
    <source>
        <dbReference type="Pfam" id="PF20151"/>
    </source>
</evidence>
<sequence length="208" mass="22485">MSSSPLSAIINALTQVAAANYVGLAVTAMVVYEYLITLDREVAAVWKRKFAATSMLLLSVRWVMLLIQIIDWLPSTPGRCKPLGILEQVLIVIAYVQTALFSALRACAIWERNLTIFLVVICLGLVPAATNIFAITRGSYQYVGAPFYTCESAVSLSPKLDQIYVPGPQLSDSDGLAGTRIDMGEDIPDYQASMAARDTCVVLGLSSS</sequence>
<protein>
    <recommendedName>
        <fullName evidence="2">DUF6533 domain-containing protein</fullName>
    </recommendedName>
</protein>
<feature type="transmembrane region" description="Helical" evidence="1">
    <location>
        <begin position="12"/>
        <end position="38"/>
    </location>
</feature>
<gene>
    <name evidence="3" type="ORF">PsYK624_013680</name>
</gene>
<keyword evidence="4" id="KW-1185">Reference proteome</keyword>